<evidence type="ECO:0000256" key="2">
    <source>
        <dbReference type="ARBA" id="ARBA00022741"/>
    </source>
</evidence>
<dbReference type="OrthoDB" id="9781337at2"/>
<proteinExistence type="predicted"/>
<dbReference type="InterPro" id="IPR003593">
    <property type="entry name" value="AAA+_ATPase"/>
</dbReference>
<dbReference type="Gene3D" id="3.40.50.300">
    <property type="entry name" value="P-loop containing nucleotide triphosphate hydrolases"/>
    <property type="match status" value="1"/>
</dbReference>
<keyword evidence="6" id="KW-1185">Reference proteome</keyword>
<dbReference type="PANTHER" id="PTHR42939:SF1">
    <property type="entry name" value="ABC TRANSPORTER ATP-BINDING PROTEIN ALBC-RELATED"/>
    <property type="match status" value="1"/>
</dbReference>
<evidence type="ECO:0000313" key="6">
    <source>
        <dbReference type="Proteomes" id="UP000199527"/>
    </source>
</evidence>
<dbReference type="GO" id="GO:0016887">
    <property type="term" value="F:ATP hydrolysis activity"/>
    <property type="evidence" value="ECO:0007669"/>
    <property type="project" value="InterPro"/>
</dbReference>
<dbReference type="AlphaFoldDB" id="A0A1G8QB93"/>
<dbReference type="Pfam" id="PF00005">
    <property type="entry name" value="ABC_tran"/>
    <property type="match status" value="1"/>
</dbReference>
<dbReference type="GO" id="GO:0005524">
    <property type="term" value="F:ATP binding"/>
    <property type="evidence" value="ECO:0007669"/>
    <property type="project" value="UniProtKB-KW"/>
</dbReference>
<accession>A0A1G8QB93</accession>
<evidence type="ECO:0000259" key="4">
    <source>
        <dbReference type="PROSITE" id="PS50893"/>
    </source>
</evidence>
<dbReference type="EMBL" id="FNEM01000004">
    <property type="protein sequence ID" value="SDJ01836.1"/>
    <property type="molecule type" value="Genomic_DNA"/>
</dbReference>
<dbReference type="InterPro" id="IPR003439">
    <property type="entry name" value="ABC_transporter-like_ATP-bd"/>
</dbReference>
<dbReference type="PROSITE" id="PS50893">
    <property type="entry name" value="ABC_TRANSPORTER_2"/>
    <property type="match status" value="1"/>
</dbReference>
<keyword evidence="3 5" id="KW-0067">ATP-binding</keyword>
<dbReference type="InterPro" id="IPR017871">
    <property type="entry name" value="ABC_transporter-like_CS"/>
</dbReference>
<evidence type="ECO:0000313" key="5">
    <source>
        <dbReference type="EMBL" id="SDJ01836.1"/>
    </source>
</evidence>
<protein>
    <submittedName>
        <fullName evidence="5">ABC-2 type transport system ATP-binding protein</fullName>
    </submittedName>
</protein>
<gene>
    <name evidence="5" type="ORF">SAMN04488540_104240</name>
</gene>
<keyword evidence="2" id="KW-0547">Nucleotide-binding</keyword>
<reference evidence="6" key="1">
    <citation type="submission" date="2016-10" db="EMBL/GenBank/DDBJ databases">
        <authorList>
            <person name="Varghese N."/>
            <person name="Submissions S."/>
        </authorList>
    </citation>
    <scope>NUCLEOTIDE SEQUENCE [LARGE SCALE GENOMIC DNA]</scope>
    <source>
        <strain evidence="6">DSM 23317</strain>
    </source>
</reference>
<dbReference type="SUPFAM" id="SSF52540">
    <property type="entry name" value="P-loop containing nucleoside triphosphate hydrolases"/>
    <property type="match status" value="1"/>
</dbReference>
<dbReference type="InterPro" id="IPR051782">
    <property type="entry name" value="ABC_Transporter_VariousFunc"/>
</dbReference>
<dbReference type="InterPro" id="IPR027417">
    <property type="entry name" value="P-loop_NTPase"/>
</dbReference>
<evidence type="ECO:0000256" key="3">
    <source>
        <dbReference type="ARBA" id="ARBA00022840"/>
    </source>
</evidence>
<dbReference type="PROSITE" id="PS00211">
    <property type="entry name" value="ABC_TRANSPORTER_1"/>
    <property type="match status" value="1"/>
</dbReference>
<sequence length="303" mass="32925">MLIHAHQLSKSYGSKLALDRVDLTLDGSDSIALVGPNGAGKTTLMSLICGYLQPSSGSLSVLGQAPGSSELLGQLSALPQDAQLDPGFSIGIQLRHFGALQGMSKSEADREARRVLDLVQLADTFSSRPQDLSHGMRKRVTIAQALMGQPKLVLLDEPTAGLDPANARAVRELVNNLRGQCHFLISSHNLEELQKMCSTVLHIEQGRISQTLEVHGGQNDAILTLTLAPQSGKDAGRWLGQLPGVNEVTHKGQQEFLLRYDNNAHPQFDIELLQALHQQQMEYRQLGRGLSLEDRLFSGSSTE</sequence>
<keyword evidence="1" id="KW-0813">Transport</keyword>
<dbReference type="PANTHER" id="PTHR42939">
    <property type="entry name" value="ABC TRANSPORTER ATP-BINDING PROTEIN ALBC-RELATED"/>
    <property type="match status" value="1"/>
</dbReference>
<name>A0A1G8QB93_9GAMM</name>
<feature type="domain" description="ABC transporter" evidence="4">
    <location>
        <begin position="3"/>
        <end position="230"/>
    </location>
</feature>
<dbReference type="RefSeq" id="WP_090364110.1">
    <property type="nucleotide sequence ID" value="NZ_FNEM01000004.1"/>
</dbReference>
<organism evidence="5 6">
    <name type="scientific">Ferrimonas sediminum</name>
    <dbReference type="NCBI Taxonomy" id="718193"/>
    <lineage>
        <taxon>Bacteria</taxon>
        <taxon>Pseudomonadati</taxon>
        <taxon>Pseudomonadota</taxon>
        <taxon>Gammaproteobacteria</taxon>
        <taxon>Alteromonadales</taxon>
        <taxon>Ferrimonadaceae</taxon>
        <taxon>Ferrimonas</taxon>
    </lineage>
</organism>
<evidence type="ECO:0000256" key="1">
    <source>
        <dbReference type="ARBA" id="ARBA00022448"/>
    </source>
</evidence>
<dbReference type="SMART" id="SM00382">
    <property type="entry name" value="AAA"/>
    <property type="match status" value="1"/>
</dbReference>
<dbReference type="Proteomes" id="UP000199527">
    <property type="component" value="Unassembled WGS sequence"/>
</dbReference>